<evidence type="ECO:0000259" key="16">
    <source>
        <dbReference type="Pfam" id="PF14849"/>
    </source>
</evidence>
<feature type="domain" description="Membrane insertase YidC/Oxa/ALB C-terminal" evidence="15">
    <location>
        <begin position="372"/>
        <end position="574"/>
    </location>
</feature>
<dbReference type="InterPro" id="IPR028053">
    <property type="entry name" value="Membr_insert_YidC_N"/>
</dbReference>
<evidence type="ECO:0000313" key="17">
    <source>
        <dbReference type="EMBL" id="GGG92167.1"/>
    </source>
</evidence>
<dbReference type="NCBIfam" id="TIGR03593">
    <property type="entry name" value="yidC_nterm"/>
    <property type="match status" value="1"/>
</dbReference>
<dbReference type="NCBIfam" id="TIGR03592">
    <property type="entry name" value="yidC_oxa1_cterm"/>
    <property type="match status" value="1"/>
</dbReference>
<accession>A0ABQ1XGU3</accession>
<feature type="region of interest" description="Disordered" evidence="14">
    <location>
        <begin position="41"/>
        <end position="65"/>
    </location>
</feature>
<dbReference type="InterPro" id="IPR019998">
    <property type="entry name" value="Membr_insert_YidC"/>
</dbReference>
<comment type="similarity">
    <text evidence="2 13">Belongs to the OXA1/ALB3/YidC family. Type 1 subfamily.</text>
</comment>
<dbReference type="PANTHER" id="PTHR12428:SF65">
    <property type="entry name" value="CYTOCHROME C OXIDASE ASSEMBLY PROTEIN COX18, MITOCHONDRIAL"/>
    <property type="match status" value="1"/>
</dbReference>
<protein>
    <recommendedName>
        <fullName evidence="3 13">Membrane protein insertase YidC</fullName>
    </recommendedName>
    <alternativeName>
        <fullName evidence="12 13">Foldase YidC</fullName>
    </alternativeName>
    <alternativeName>
        <fullName evidence="11 13">Membrane integrase YidC</fullName>
    </alternativeName>
    <alternativeName>
        <fullName evidence="13">Membrane protein YidC</fullName>
    </alternativeName>
</protein>
<reference evidence="18" key="1">
    <citation type="journal article" date="2019" name="Int. J. Syst. Evol. Microbiol.">
        <title>The Global Catalogue of Microorganisms (GCM) 10K type strain sequencing project: providing services to taxonomists for standard genome sequencing and annotation.</title>
        <authorList>
            <consortium name="The Broad Institute Genomics Platform"/>
            <consortium name="The Broad Institute Genome Sequencing Center for Infectious Disease"/>
            <person name="Wu L."/>
            <person name="Ma J."/>
        </authorList>
    </citation>
    <scope>NUCLEOTIDE SEQUENCE [LARGE SCALE GENOMIC DNA]</scope>
    <source>
        <strain evidence="18">CGMCC 1.12766</strain>
    </source>
</reference>
<feature type="domain" description="Membrane insertase YidC N-terminal" evidence="16">
    <location>
        <begin position="82"/>
        <end position="361"/>
    </location>
</feature>
<dbReference type="InterPro" id="IPR001708">
    <property type="entry name" value="YidC/ALB3/OXA1/COX18"/>
</dbReference>
<dbReference type="InterPro" id="IPR047196">
    <property type="entry name" value="YidC_ALB_C"/>
</dbReference>
<proteinExistence type="inferred from homology"/>
<dbReference type="HAMAP" id="MF_01810">
    <property type="entry name" value="YidC_type1"/>
    <property type="match status" value="1"/>
</dbReference>
<sequence length="704" mass="76608">MGDTRNILLVVVIVLAIFIPYQLFIVEPMMAEQRAAQEAAVEAEGGEAAPGDETPGAFGGEDAPAALGGFTSREDALARSDRISIVTDALEGSIALTGARFDDLRLLRYDVAVGSDEPVTLLSPQGTRGGHYAVDGWTGAAGAPSGLPGPSTVWQVAGNSTLTPTSPVTLEHVAGDLTFRRVISVDEDYLFTVTDTVTNNGADAVSLSRFGVVRQEGIPEDITNFFILHEGPIGVVGNSLMDRKYNGLERDGSMERTGAGGWMGITSKYWLTAVAPGDDGEIRARFEARQSGGRTIFESSYVRTAETIAPGSSITSVSHVFAGSKSVPILQRYQEEAGIPRLDMAVDWGNFWFFTRPFFWLLHTFYQWTGNFGVAILLLTVLIKIPLFPLNNRAFASMAKMRAVGPKMQEIRERFAADKQRQSQEMMELYKREKINPLAGCLPILPQIPIFFALYKTVFVSLEARHAPFFGWIQDLSAPDPTSLWNLFGLLPYQVDGLWLIGDYQLGIWPILMGLTMWAQQSLNPPPPDPMQRRIFAFLPIVFTFILSPFAAALVIYWTWNNFLTILQQYVIMRRHGTYTEVDKLAARLHSRVTGKPVPEFALPGAAPGLTPAAAKPANDVKPAKGKAKDAKAASTPVDVTEQVESSTAEPAKPAPKPATPGRRTASNPAAKKPKGARKAPAKKPATKRPATRRTPPAKPEGEG</sequence>
<keyword evidence="10 13" id="KW-0143">Chaperone</keyword>
<feature type="transmembrane region" description="Helical" evidence="13">
    <location>
        <begin position="6"/>
        <end position="26"/>
    </location>
</feature>
<evidence type="ECO:0000256" key="9">
    <source>
        <dbReference type="ARBA" id="ARBA00023136"/>
    </source>
</evidence>
<dbReference type="PANTHER" id="PTHR12428">
    <property type="entry name" value="OXA1"/>
    <property type="match status" value="1"/>
</dbReference>
<evidence type="ECO:0000256" key="8">
    <source>
        <dbReference type="ARBA" id="ARBA00022989"/>
    </source>
</evidence>
<keyword evidence="9 13" id="KW-0472">Membrane</keyword>
<feature type="transmembrane region" description="Helical" evidence="13">
    <location>
        <begin position="372"/>
        <end position="392"/>
    </location>
</feature>
<keyword evidence="7 13" id="KW-0653">Protein transport</keyword>
<keyword evidence="4 13" id="KW-0813">Transport</keyword>
<feature type="compositionally biased region" description="Basic residues" evidence="14">
    <location>
        <begin position="672"/>
        <end position="692"/>
    </location>
</feature>
<dbReference type="Pfam" id="PF14849">
    <property type="entry name" value="YidC_periplas"/>
    <property type="match status" value="1"/>
</dbReference>
<comment type="subcellular location">
    <subcellularLocation>
        <location evidence="1">Cell inner membrane</location>
        <topology evidence="1">Multi-pass membrane protein</topology>
    </subcellularLocation>
    <subcellularLocation>
        <location evidence="13">Cell membrane</location>
        <topology evidence="13">Multi-pass membrane protein</topology>
    </subcellularLocation>
</comment>
<dbReference type="CDD" id="cd20070">
    <property type="entry name" value="5TM_YidC_Alb3"/>
    <property type="match status" value="1"/>
</dbReference>
<organism evidence="17 18">
    <name type="scientific">Glycocaulis albus</name>
    <dbReference type="NCBI Taxonomy" id="1382801"/>
    <lineage>
        <taxon>Bacteria</taxon>
        <taxon>Pseudomonadati</taxon>
        <taxon>Pseudomonadota</taxon>
        <taxon>Alphaproteobacteria</taxon>
        <taxon>Maricaulales</taxon>
        <taxon>Maricaulaceae</taxon>
        <taxon>Glycocaulis</taxon>
    </lineage>
</organism>
<evidence type="ECO:0000256" key="12">
    <source>
        <dbReference type="ARBA" id="ARBA00033342"/>
    </source>
</evidence>
<comment type="function">
    <text evidence="13">Required for the insertion and/or proper folding and/or complex formation of integral membrane proteins into the membrane. Involved in integration of membrane proteins that insert both dependently and independently of the Sec translocase complex, as well as at least some lipoproteins. Aids folding of multispanning membrane proteins.</text>
</comment>
<evidence type="ECO:0000256" key="5">
    <source>
        <dbReference type="ARBA" id="ARBA00022475"/>
    </source>
</evidence>
<name>A0ABQ1XGU3_9PROT</name>
<evidence type="ECO:0000256" key="2">
    <source>
        <dbReference type="ARBA" id="ARBA00010527"/>
    </source>
</evidence>
<feature type="transmembrane region" description="Helical" evidence="13">
    <location>
        <begin position="497"/>
        <end position="515"/>
    </location>
</feature>
<evidence type="ECO:0000259" key="15">
    <source>
        <dbReference type="Pfam" id="PF02096"/>
    </source>
</evidence>
<dbReference type="Pfam" id="PF02096">
    <property type="entry name" value="60KD_IMP"/>
    <property type="match status" value="1"/>
</dbReference>
<evidence type="ECO:0000256" key="14">
    <source>
        <dbReference type="SAM" id="MobiDB-lite"/>
    </source>
</evidence>
<dbReference type="PRINTS" id="PR01900">
    <property type="entry name" value="YIDCPROTEIN"/>
</dbReference>
<dbReference type="Gene3D" id="2.70.98.90">
    <property type="match status" value="1"/>
</dbReference>
<feature type="transmembrane region" description="Helical" evidence="13">
    <location>
        <begin position="535"/>
        <end position="560"/>
    </location>
</feature>
<evidence type="ECO:0000256" key="7">
    <source>
        <dbReference type="ARBA" id="ARBA00022927"/>
    </source>
</evidence>
<evidence type="ECO:0000256" key="4">
    <source>
        <dbReference type="ARBA" id="ARBA00022448"/>
    </source>
</evidence>
<evidence type="ECO:0000256" key="13">
    <source>
        <dbReference type="HAMAP-Rule" id="MF_01810"/>
    </source>
</evidence>
<dbReference type="CDD" id="cd19961">
    <property type="entry name" value="EcYidC-like_peri"/>
    <property type="match status" value="1"/>
</dbReference>
<feature type="compositionally biased region" description="Low complexity" evidence="14">
    <location>
        <begin position="41"/>
        <end position="56"/>
    </location>
</feature>
<evidence type="ECO:0000256" key="6">
    <source>
        <dbReference type="ARBA" id="ARBA00022692"/>
    </source>
</evidence>
<evidence type="ECO:0000256" key="1">
    <source>
        <dbReference type="ARBA" id="ARBA00004429"/>
    </source>
</evidence>
<feature type="region of interest" description="Disordered" evidence="14">
    <location>
        <begin position="612"/>
        <end position="704"/>
    </location>
</feature>
<dbReference type="NCBIfam" id="NF002353">
    <property type="entry name" value="PRK01318.1-4"/>
    <property type="match status" value="1"/>
</dbReference>
<evidence type="ECO:0000256" key="10">
    <source>
        <dbReference type="ARBA" id="ARBA00023186"/>
    </source>
</evidence>
<keyword evidence="5 13" id="KW-1003">Cell membrane</keyword>
<comment type="caution">
    <text evidence="17">The sequence shown here is derived from an EMBL/GenBank/DDBJ whole genome shotgun (WGS) entry which is preliminary data.</text>
</comment>
<dbReference type="InterPro" id="IPR038221">
    <property type="entry name" value="YidC_periplasmic_sf"/>
</dbReference>
<gene>
    <name evidence="13 17" type="primary">yidC</name>
    <name evidence="17" type="ORF">GCM10007420_04390</name>
</gene>
<dbReference type="RefSeq" id="WP_188450901.1">
    <property type="nucleotide sequence ID" value="NZ_BMFS01000001.1"/>
</dbReference>
<comment type="subunit">
    <text evidence="13">Interacts with the Sec translocase complex via SecD. Specifically interacts with transmembrane segments of nascent integral membrane proteins during membrane integration.</text>
</comment>
<keyword evidence="18" id="KW-1185">Reference proteome</keyword>
<dbReference type="InterPro" id="IPR028055">
    <property type="entry name" value="YidC/Oxa/ALB_C"/>
</dbReference>
<evidence type="ECO:0000256" key="11">
    <source>
        <dbReference type="ARBA" id="ARBA00033245"/>
    </source>
</evidence>
<keyword evidence="8 13" id="KW-1133">Transmembrane helix</keyword>
<keyword evidence="6 13" id="KW-0812">Transmembrane</keyword>
<dbReference type="EMBL" id="BMFS01000001">
    <property type="protein sequence ID" value="GGG92167.1"/>
    <property type="molecule type" value="Genomic_DNA"/>
</dbReference>
<dbReference type="PRINTS" id="PR00701">
    <property type="entry name" value="60KDINNERMP"/>
</dbReference>
<dbReference type="Proteomes" id="UP000648722">
    <property type="component" value="Unassembled WGS sequence"/>
</dbReference>
<evidence type="ECO:0000256" key="3">
    <source>
        <dbReference type="ARBA" id="ARBA00015325"/>
    </source>
</evidence>
<evidence type="ECO:0000313" key="18">
    <source>
        <dbReference type="Proteomes" id="UP000648722"/>
    </source>
</evidence>